<dbReference type="Proteomes" id="UP000693972">
    <property type="component" value="Unassembled WGS sequence"/>
</dbReference>
<keyword evidence="1" id="KW-0732">Signal</keyword>
<evidence type="ECO:0000313" key="2">
    <source>
        <dbReference type="EMBL" id="MBY4892816.1"/>
    </source>
</evidence>
<name>A0A975YHL2_9RHOB</name>
<dbReference type="EMBL" id="CP078073">
    <property type="protein sequence ID" value="QXL89541.1"/>
    <property type="molecule type" value="Genomic_DNA"/>
</dbReference>
<feature type="signal peptide" evidence="1">
    <location>
        <begin position="1"/>
        <end position="18"/>
    </location>
</feature>
<evidence type="ECO:0000256" key="1">
    <source>
        <dbReference type="SAM" id="SignalP"/>
    </source>
</evidence>
<feature type="chain" id="PRO_5036962671" evidence="1">
    <location>
        <begin position="19"/>
        <end position="238"/>
    </location>
</feature>
<organism evidence="3">
    <name type="scientific">Gymnodinialimonas phycosphaerae</name>
    <dbReference type="NCBI Taxonomy" id="2841589"/>
    <lineage>
        <taxon>Bacteria</taxon>
        <taxon>Pseudomonadati</taxon>
        <taxon>Pseudomonadota</taxon>
        <taxon>Alphaproteobacteria</taxon>
        <taxon>Rhodobacterales</taxon>
        <taxon>Paracoccaceae</taxon>
        <taxon>Gymnodinialimonas</taxon>
    </lineage>
</organism>
<dbReference type="RefSeq" id="WP_257892574.1">
    <property type="nucleotide sequence ID" value="NZ_JAIMBW010000001.1"/>
</dbReference>
<gene>
    <name evidence="2" type="ORF">KUL25_08570</name>
    <name evidence="3" type="ORF">KUL25_08575</name>
</gene>
<dbReference type="AlphaFoldDB" id="A0A975YHL2"/>
<sequence length="238" mass="25762">MIRAALLLIALAPLPASAQSGFVFGQPPAATDTPRALDIFSHIEGYAEFTAERHGAVTQPLATELGTDLLLRIFRNTCLGIERGQSLAEITPNGFAPYETLPYSFGDVTAPLFTPGRRVLSPTGSIDADEGNGHPSIWLAPEETGMTCRIEWHIGPDVPEARQQSIANYLQQWVPWSFALIHASRPFAGGTPPLTSATEWDRPCGDRWCPMTIVHSFPAGRISIETTLNITDIEGSAP</sequence>
<protein>
    <submittedName>
        <fullName evidence="3">Uncharacterized protein</fullName>
    </submittedName>
</protein>
<evidence type="ECO:0000313" key="3">
    <source>
        <dbReference type="EMBL" id="QXL89541.1"/>
    </source>
</evidence>
<dbReference type="EMBL" id="JAIMBW010000001">
    <property type="protein sequence ID" value="MBY4892816.1"/>
    <property type="molecule type" value="Genomic_DNA"/>
</dbReference>
<reference evidence="3 4" key="1">
    <citation type="submission" date="2021-07" db="EMBL/GenBank/DDBJ databases">
        <title>Karlodiniumbacter phycospheric gen. nov., sp. nov., a phycosphere bacterium isolated from karlodinium veneficum.</title>
        <authorList>
            <person name="Peng Y."/>
            <person name="Jiang L."/>
            <person name="Lee J."/>
        </authorList>
    </citation>
    <scope>NUCLEOTIDE SEQUENCE</scope>
    <source>
        <strain evidence="3 4">N5</strain>
    </source>
</reference>
<evidence type="ECO:0000313" key="4">
    <source>
        <dbReference type="Proteomes" id="UP000693972"/>
    </source>
</evidence>
<proteinExistence type="predicted"/>
<accession>A0A975YHL2</accession>
<keyword evidence="4" id="KW-1185">Reference proteome</keyword>